<evidence type="ECO:0000256" key="4">
    <source>
        <dbReference type="SAM" id="MobiDB-lite"/>
    </source>
</evidence>
<keyword evidence="1" id="KW-0805">Transcription regulation</keyword>
<dbReference type="InterPro" id="IPR036390">
    <property type="entry name" value="WH_DNA-bd_sf"/>
</dbReference>
<dbReference type="Proteomes" id="UP001595765">
    <property type="component" value="Unassembled WGS sequence"/>
</dbReference>
<dbReference type="EMBL" id="JBHSBB010000005">
    <property type="protein sequence ID" value="MFC4030645.1"/>
    <property type="molecule type" value="Genomic_DNA"/>
</dbReference>
<evidence type="ECO:0000256" key="2">
    <source>
        <dbReference type="ARBA" id="ARBA00023125"/>
    </source>
</evidence>
<dbReference type="CDD" id="cd00090">
    <property type="entry name" value="HTH_ARSR"/>
    <property type="match status" value="1"/>
</dbReference>
<evidence type="ECO:0000313" key="7">
    <source>
        <dbReference type="Proteomes" id="UP001595765"/>
    </source>
</evidence>
<evidence type="ECO:0000313" key="6">
    <source>
        <dbReference type="EMBL" id="MFC4030645.1"/>
    </source>
</evidence>
<feature type="region of interest" description="Disordered" evidence="4">
    <location>
        <begin position="1"/>
        <end position="21"/>
    </location>
</feature>
<keyword evidence="3" id="KW-0804">Transcription</keyword>
<comment type="caution">
    <text evidence="6">The sequence shown here is derived from an EMBL/GenBank/DDBJ whole genome shotgun (WGS) entry which is preliminary data.</text>
</comment>
<keyword evidence="7" id="KW-1185">Reference proteome</keyword>
<dbReference type="RefSeq" id="WP_386426199.1">
    <property type="nucleotide sequence ID" value="NZ_JBHSBB010000005.1"/>
</dbReference>
<evidence type="ECO:0000259" key="5">
    <source>
        <dbReference type="PROSITE" id="PS51118"/>
    </source>
</evidence>
<protein>
    <submittedName>
        <fullName evidence="6">Winged helix-turn-helix transcriptional regulator</fullName>
    </submittedName>
</protein>
<reference evidence="7" key="1">
    <citation type="journal article" date="2019" name="Int. J. Syst. Evol. Microbiol.">
        <title>The Global Catalogue of Microorganisms (GCM) 10K type strain sequencing project: providing services to taxonomists for standard genome sequencing and annotation.</title>
        <authorList>
            <consortium name="The Broad Institute Genomics Platform"/>
            <consortium name="The Broad Institute Genome Sequencing Center for Infectious Disease"/>
            <person name="Wu L."/>
            <person name="Ma J."/>
        </authorList>
    </citation>
    <scope>NUCLEOTIDE SEQUENCE [LARGE SCALE GENOMIC DNA]</scope>
    <source>
        <strain evidence="7">CGMCC 4.7237</strain>
    </source>
</reference>
<evidence type="ECO:0000256" key="1">
    <source>
        <dbReference type="ARBA" id="ARBA00023015"/>
    </source>
</evidence>
<gene>
    <name evidence="6" type="ORF">ACFO3J_04075</name>
</gene>
<proteinExistence type="predicted"/>
<dbReference type="Gene3D" id="1.10.10.10">
    <property type="entry name" value="Winged helix-like DNA-binding domain superfamily/Winged helix DNA-binding domain"/>
    <property type="match status" value="1"/>
</dbReference>
<dbReference type="PROSITE" id="PS51118">
    <property type="entry name" value="HTH_HXLR"/>
    <property type="match status" value="1"/>
</dbReference>
<organism evidence="6 7">
    <name type="scientific">Streptomyces polygonati</name>
    <dbReference type="NCBI Taxonomy" id="1617087"/>
    <lineage>
        <taxon>Bacteria</taxon>
        <taxon>Bacillati</taxon>
        <taxon>Actinomycetota</taxon>
        <taxon>Actinomycetes</taxon>
        <taxon>Kitasatosporales</taxon>
        <taxon>Streptomycetaceae</taxon>
        <taxon>Streptomyces</taxon>
    </lineage>
</organism>
<dbReference type="PANTHER" id="PTHR33204">
    <property type="entry name" value="TRANSCRIPTIONAL REGULATOR, MARR FAMILY"/>
    <property type="match status" value="1"/>
</dbReference>
<feature type="compositionally biased region" description="Low complexity" evidence="4">
    <location>
        <begin position="1"/>
        <end position="17"/>
    </location>
</feature>
<keyword evidence="2" id="KW-0238">DNA-binding</keyword>
<feature type="domain" description="HTH hxlR-type" evidence="5">
    <location>
        <begin position="29"/>
        <end position="127"/>
    </location>
</feature>
<dbReference type="Pfam" id="PF01638">
    <property type="entry name" value="HxlR"/>
    <property type="match status" value="1"/>
</dbReference>
<sequence>MSEPTGDATAGGQDGAAPSEPFDVFARNCPSRGALEHVTGRWGGLTLCALAGGTLRFNELRRRVDGISEKMLSRTLQALERDGLVVREARQAHPPHVEYRLSPLGEDTARRLRALIDLVEGRMPDVLAARGCYDRARGTG</sequence>
<name>A0ABV8HFF5_9ACTN</name>
<dbReference type="InterPro" id="IPR002577">
    <property type="entry name" value="HTH_HxlR"/>
</dbReference>
<dbReference type="InterPro" id="IPR036388">
    <property type="entry name" value="WH-like_DNA-bd_sf"/>
</dbReference>
<dbReference type="PANTHER" id="PTHR33204:SF37">
    <property type="entry name" value="HTH-TYPE TRANSCRIPTIONAL REGULATOR YODB"/>
    <property type="match status" value="1"/>
</dbReference>
<dbReference type="SUPFAM" id="SSF46785">
    <property type="entry name" value="Winged helix' DNA-binding domain"/>
    <property type="match status" value="1"/>
</dbReference>
<accession>A0ABV8HFF5</accession>
<dbReference type="InterPro" id="IPR011991">
    <property type="entry name" value="ArsR-like_HTH"/>
</dbReference>
<evidence type="ECO:0000256" key="3">
    <source>
        <dbReference type="ARBA" id="ARBA00023163"/>
    </source>
</evidence>